<protein>
    <submittedName>
        <fullName evidence="1">Unnamed protein product</fullName>
    </submittedName>
</protein>
<name>A0ACB5U7P2_AMBMO</name>
<evidence type="ECO:0000313" key="2">
    <source>
        <dbReference type="Proteomes" id="UP001165064"/>
    </source>
</evidence>
<evidence type="ECO:0000313" key="1">
    <source>
        <dbReference type="EMBL" id="GMF03334.1"/>
    </source>
</evidence>
<comment type="caution">
    <text evidence="1">The sequence shown here is derived from an EMBL/GenBank/DDBJ whole genome shotgun (WGS) entry which is preliminary data.</text>
</comment>
<organism evidence="1 2">
    <name type="scientific">Ambrosiozyma monospora</name>
    <name type="common">Yeast</name>
    <name type="synonym">Endomycopsis monosporus</name>
    <dbReference type="NCBI Taxonomy" id="43982"/>
    <lineage>
        <taxon>Eukaryota</taxon>
        <taxon>Fungi</taxon>
        <taxon>Dikarya</taxon>
        <taxon>Ascomycota</taxon>
        <taxon>Saccharomycotina</taxon>
        <taxon>Pichiomycetes</taxon>
        <taxon>Pichiales</taxon>
        <taxon>Pichiaceae</taxon>
        <taxon>Ambrosiozyma</taxon>
    </lineage>
</organism>
<accession>A0ACB5U7P2</accession>
<dbReference type="Proteomes" id="UP001165064">
    <property type="component" value="Unassembled WGS sequence"/>
</dbReference>
<sequence>MYSIKHSDTLASTPTYSFNAESSPYPNMYGKNLISGPPPLPAALSSSVALNNTSNISYSGSINQPSYSSNDIDHQHHYPSPARYYQKTFVQRVRNSSTGGEDDKDELPIPTTNDGSQDRDREDDHKTAITSARNNNNDKSDKAQQANGLAGTAAVAAAFLFSGLAADHDVFGYHGDSSYYQDGCFDMGNIITDGVIKSHTEFELDLNGANHGFFGLSGNTDTSNLFGDSEIGKILNPSEWFNNN</sequence>
<keyword evidence="2" id="KW-1185">Reference proteome</keyword>
<gene>
    <name evidence="1" type="ORF">Amon02_001174800</name>
</gene>
<proteinExistence type="predicted"/>
<reference evidence="1" key="1">
    <citation type="submission" date="2023-04" db="EMBL/GenBank/DDBJ databases">
        <title>Ambrosiozyma monospora NBRC 10751.</title>
        <authorList>
            <person name="Ichikawa N."/>
            <person name="Sato H."/>
            <person name="Tonouchi N."/>
        </authorList>
    </citation>
    <scope>NUCLEOTIDE SEQUENCE</scope>
    <source>
        <strain evidence="1">NBRC 10751</strain>
    </source>
</reference>
<dbReference type="EMBL" id="BSXS01012963">
    <property type="protein sequence ID" value="GMF03334.1"/>
    <property type="molecule type" value="Genomic_DNA"/>
</dbReference>